<dbReference type="RefSeq" id="WP_207567611.1">
    <property type="nucleotide sequence ID" value="NZ_CP071446.1"/>
</dbReference>
<feature type="domain" description="Glucosyltransferase 3-like C-terminal" evidence="2">
    <location>
        <begin position="198"/>
        <end position="345"/>
    </location>
</feature>
<proteinExistence type="predicted"/>
<organism evidence="3 4">
    <name type="scientific">Thermosipho ferrireducens</name>
    <dbReference type="NCBI Taxonomy" id="2571116"/>
    <lineage>
        <taxon>Bacteria</taxon>
        <taxon>Thermotogati</taxon>
        <taxon>Thermotogota</taxon>
        <taxon>Thermotogae</taxon>
        <taxon>Thermotogales</taxon>
        <taxon>Fervidobacteriaceae</taxon>
        <taxon>Thermosipho</taxon>
    </lineage>
</organism>
<reference evidence="3 4" key="1">
    <citation type="submission" date="2021-03" db="EMBL/GenBank/DDBJ databases">
        <title>Thermosipho ferrireducens sp.nov., an anaerobic thermophilic iron-reducing bacterium isolated from a deep-sea hydrothermal sulfide deposits.</title>
        <authorList>
            <person name="Zeng X."/>
            <person name="Chen Y."/>
            <person name="Shao Z."/>
        </authorList>
    </citation>
    <scope>NUCLEOTIDE SEQUENCE [LARGE SCALE GENOMIC DNA]</scope>
    <source>
        <strain evidence="3 4">JL129W03</strain>
    </source>
</reference>
<evidence type="ECO:0000259" key="2">
    <source>
        <dbReference type="Pfam" id="PF26337"/>
    </source>
</evidence>
<accession>A0ABX7S9D9</accession>
<evidence type="ECO:0000256" key="1">
    <source>
        <dbReference type="ARBA" id="ARBA00022679"/>
    </source>
</evidence>
<sequence length="365" mass="43153">MTILVIGYMHPKGDKRVFRTVKALSKKAKVIYQYWTDNFFEKSKSEGNIQYVPVYSEEDVKANPLKKLVNRRTLDKQILRMISFYEYDILYMHHFLASMPVEPFKIAKKRGKKVIYDIHEYHPQNFLAELRGFVKIVKESILWRIFKKQLFYSDGHVFVSKEAMEDIYNTLSLKKNYLIVPNYADIKVKSEYKRKEICFVGKVKRDITQEKEIIKKLINHGFSFKIIGMDDISFSDVPHKYTSFLPYEEMMDELSKCMFSLISYKTIENERYKNDLFALPHKYFDSIAAGTPVIVKKSFVSMVKDVEEKGLGIVIDPGDVDGSVQKILDGYENYQKLIENINRYKSYFVWDEKKESRFVEFVIDL</sequence>
<evidence type="ECO:0000313" key="4">
    <source>
        <dbReference type="Proteomes" id="UP000671862"/>
    </source>
</evidence>
<name>A0ABX7S9D9_9BACT</name>
<dbReference type="Proteomes" id="UP000671862">
    <property type="component" value="Chromosome"/>
</dbReference>
<evidence type="ECO:0000313" key="3">
    <source>
        <dbReference type="EMBL" id="QTA38894.1"/>
    </source>
</evidence>
<dbReference type="PANTHER" id="PTHR46401:SF2">
    <property type="entry name" value="GLYCOSYLTRANSFERASE WBBK-RELATED"/>
    <property type="match status" value="1"/>
</dbReference>
<keyword evidence="1 3" id="KW-0808">Transferase</keyword>
<dbReference type="InterPro" id="IPR058592">
    <property type="entry name" value="Gtf3_C"/>
</dbReference>
<dbReference type="Gene3D" id="3.40.50.2000">
    <property type="entry name" value="Glycogen Phosphorylase B"/>
    <property type="match status" value="1"/>
</dbReference>
<dbReference type="Pfam" id="PF26337">
    <property type="entry name" value="Gtf3_C"/>
    <property type="match status" value="1"/>
</dbReference>
<keyword evidence="4" id="KW-1185">Reference proteome</keyword>
<dbReference type="EMBL" id="CP071446">
    <property type="protein sequence ID" value="QTA38894.1"/>
    <property type="molecule type" value="Genomic_DNA"/>
</dbReference>
<dbReference type="SUPFAM" id="SSF53756">
    <property type="entry name" value="UDP-Glycosyltransferase/glycogen phosphorylase"/>
    <property type="match status" value="1"/>
</dbReference>
<protein>
    <submittedName>
        <fullName evidence="3">Glycosyl transferase family 1</fullName>
    </submittedName>
</protein>
<gene>
    <name evidence="3" type="ORF">JYK00_03125</name>
</gene>
<dbReference type="GO" id="GO:0016740">
    <property type="term" value="F:transferase activity"/>
    <property type="evidence" value="ECO:0007669"/>
    <property type="project" value="UniProtKB-KW"/>
</dbReference>
<dbReference type="PANTHER" id="PTHR46401">
    <property type="entry name" value="GLYCOSYLTRANSFERASE WBBK-RELATED"/>
    <property type="match status" value="1"/>
</dbReference>